<evidence type="ECO:0000313" key="1">
    <source>
        <dbReference type="EMBL" id="NMD99779.1"/>
    </source>
</evidence>
<gene>
    <name evidence="1" type="ORF">HF878_09990</name>
</gene>
<dbReference type="InterPro" id="IPR006379">
    <property type="entry name" value="HAD-SF_hydro_IIB"/>
</dbReference>
<dbReference type="SUPFAM" id="SSF56784">
    <property type="entry name" value="HAD-like"/>
    <property type="match status" value="1"/>
</dbReference>
<dbReference type="RefSeq" id="WP_170077992.1">
    <property type="nucleotide sequence ID" value="NZ_JABAFA010000056.1"/>
</dbReference>
<evidence type="ECO:0000313" key="2">
    <source>
        <dbReference type="Proteomes" id="UP000543804"/>
    </source>
</evidence>
<dbReference type="PANTHER" id="PTHR10000">
    <property type="entry name" value="PHOSPHOSERINE PHOSPHATASE"/>
    <property type="match status" value="1"/>
</dbReference>
<dbReference type="NCBIfam" id="TIGR01484">
    <property type="entry name" value="HAD-SF-IIB"/>
    <property type="match status" value="1"/>
</dbReference>
<name>A0A848B618_9FIRM</name>
<accession>A0A848B618</accession>
<dbReference type="Gene3D" id="3.30.1240.10">
    <property type="match status" value="1"/>
</dbReference>
<organism evidence="1 2">
    <name type="scientific">Selenomonas bovis</name>
    <dbReference type="NCBI Taxonomy" id="416586"/>
    <lineage>
        <taxon>Bacteria</taxon>
        <taxon>Bacillati</taxon>
        <taxon>Bacillota</taxon>
        <taxon>Negativicutes</taxon>
        <taxon>Selenomonadales</taxon>
        <taxon>Selenomonadaceae</taxon>
        <taxon>Selenomonas</taxon>
    </lineage>
</organism>
<dbReference type="AlphaFoldDB" id="A0A848B618"/>
<protein>
    <submittedName>
        <fullName evidence="1">HAD family phosphatase</fullName>
    </submittedName>
</protein>
<keyword evidence="2" id="KW-1185">Reference proteome</keyword>
<comment type="caution">
    <text evidence="1">The sequence shown here is derived from an EMBL/GenBank/DDBJ whole genome shotgun (WGS) entry which is preliminary data.</text>
</comment>
<dbReference type="InterPro" id="IPR036412">
    <property type="entry name" value="HAD-like_sf"/>
</dbReference>
<proteinExistence type="predicted"/>
<dbReference type="Pfam" id="PF08282">
    <property type="entry name" value="Hydrolase_3"/>
    <property type="match status" value="1"/>
</dbReference>
<sequence>MKLAATDFDGTFCPIRAAVPEENLAAVRTWQAAGHKFGINTGRGIGLIGLELQKYETLAPDFLICNNGAVIVDGKGEILASLVYPQDVLRGVLSLPQFAAGSDPLLIITERETFSLRPNPDVELGIGVMPEVTLAAAKAMPGVVQLSMRCETTEAAEAVARAVHDAFPQLSGNINRNYLDLNLEGADKAAGIARLLAVTGWQVAPEDLFVIGDDKNDLPAIERYHGYTVETAADFMKQAARAVYPTVGDMLLENLA</sequence>
<reference evidence="1 2" key="1">
    <citation type="submission" date="2020-04" db="EMBL/GenBank/DDBJ databases">
        <authorList>
            <person name="Hitch T.C.A."/>
            <person name="Wylensek D."/>
            <person name="Clavel T."/>
        </authorList>
    </citation>
    <scope>NUCLEOTIDE SEQUENCE [LARGE SCALE GENOMIC DNA]</scope>
    <source>
        <strain evidence="1 2">PG-130-P53-12</strain>
    </source>
</reference>
<dbReference type="GO" id="GO:0000287">
    <property type="term" value="F:magnesium ion binding"/>
    <property type="evidence" value="ECO:0007669"/>
    <property type="project" value="TreeGrafter"/>
</dbReference>
<dbReference type="EMBL" id="JABAFA010000056">
    <property type="protein sequence ID" value="NMD99779.1"/>
    <property type="molecule type" value="Genomic_DNA"/>
</dbReference>
<dbReference type="Proteomes" id="UP000543804">
    <property type="component" value="Unassembled WGS sequence"/>
</dbReference>
<dbReference type="PANTHER" id="PTHR10000:SF8">
    <property type="entry name" value="HAD SUPERFAMILY HYDROLASE-LIKE, TYPE 3"/>
    <property type="match status" value="1"/>
</dbReference>
<dbReference type="InterPro" id="IPR023214">
    <property type="entry name" value="HAD_sf"/>
</dbReference>
<dbReference type="GO" id="GO:0016791">
    <property type="term" value="F:phosphatase activity"/>
    <property type="evidence" value="ECO:0007669"/>
    <property type="project" value="TreeGrafter"/>
</dbReference>
<dbReference type="GO" id="GO:0005829">
    <property type="term" value="C:cytosol"/>
    <property type="evidence" value="ECO:0007669"/>
    <property type="project" value="TreeGrafter"/>
</dbReference>
<dbReference type="Gene3D" id="3.40.50.1000">
    <property type="entry name" value="HAD superfamily/HAD-like"/>
    <property type="match status" value="1"/>
</dbReference>